<protein>
    <recommendedName>
        <fullName evidence="3">protein-serine/threonine phosphatase</fullName>
        <ecNumber evidence="3">3.1.3.16</ecNumber>
    </recommendedName>
</protein>
<reference evidence="13" key="1">
    <citation type="submission" date="2024-07" db="EMBL/GenBank/DDBJ databases">
        <title>Two chromosome-level genome assemblies of Korean endemic species Abeliophyllum distichum and Forsythia ovata (Oleaceae).</title>
        <authorList>
            <person name="Jang H."/>
        </authorList>
    </citation>
    <scope>NUCLEOTIDE SEQUENCE [LARGE SCALE GENOMIC DNA]</scope>
</reference>
<keyword evidence="7 9" id="KW-0904">Protein phosphatase</keyword>
<comment type="cofactor">
    <cofactor evidence="1">
        <name>Mn(2+)</name>
        <dbReference type="ChEBI" id="CHEBI:29035"/>
    </cofactor>
</comment>
<keyword evidence="5 9" id="KW-0378">Hydrolase</keyword>
<dbReference type="PROSITE" id="PS51746">
    <property type="entry name" value="PPM_2"/>
    <property type="match status" value="1"/>
</dbReference>
<dbReference type="AlphaFoldDB" id="A0ABD1X1S3"/>
<evidence type="ECO:0000256" key="8">
    <source>
        <dbReference type="ARBA" id="ARBA00023211"/>
    </source>
</evidence>
<dbReference type="CDD" id="cd00143">
    <property type="entry name" value="PP2Cc"/>
    <property type="match status" value="1"/>
</dbReference>
<organism evidence="12 13">
    <name type="scientific">Forsythia ovata</name>
    <dbReference type="NCBI Taxonomy" id="205694"/>
    <lineage>
        <taxon>Eukaryota</taxon>
        <taxon>Viridiplantae</taxon>
        <taxon>Streptophyta</taxon>
        <taxon>Embryophyta</taxon>
        <taxon>Tracheophyta</taxon>
        <taxon>Spermatophyta</taxon>
        <taxon>Magnoliopsida</taxon>
        <taxon>eudicotyledons</taxon>
        <taxon>Gunneridae</taxon>
        <taxon>Pentapetalae</taxon>
        <taxon>asterids</taxon>
        <taxon>lamiids</taxon>
        <taxon>Lamiales</taxon>
        <taxon>Oleaceae</taxon>
        <taxon>Forsythieae</taxon>
        <taxon>Forsythia</taxon>
    </lineage>
</organism>
<dbReference type="PANTHER" id="PTHR13832:SF840">
    <property type="entry name" value="PROTEIN PHOSPHATASE 2C 60-RELATED"/>
    <property type="match status" value="1"/>
</dbReference>
<dbReference type="GO" id="GO:0004722">
    <property type="term" value="F:protein serine/threonine phosphatase activity"/>
    <property type="evidence" value="ECO:0007669"/>
    <property type="project" value="UniProtKB-EC"/>
</dbReference>
<evidence type="ECO:0000313" key="12">
    <source>
        <dbReference type="EMBL" id="KAL2554868.1"/>
    </source>
</evidence>
<dbReference type="PROSITE" id="PS01032">
    <property type="entry name" value="PPM_1"/>
    <property type="match status" value="1"/>
</dbReference>
<keyword evidence="4" id="KW-0479">Metal-binding</keyword>
<evidence type="ECO:0000256" key="1">
    <source>
        <dbReference type="ARBA" id="ARBA00001936"/>
    </source>
</evidence>
<proteinExistence type="inferred from homology"/>
<comment type="similarity">
    <text evidence="9">Belongs to the PP2C family.</text>
</comment>
<comment type="cofactor">
    <cofactor evidence="2">
        <name>Mg(2+)</name>
        <dbReference type="ChEBI" id="CHEBI:18420"/>
    </cofactor>
</comment>
<evidence type="ECO:0000256" key="3">
    <source>
        <dbReference type="ARBA" id="ARBA00013081"/>
    </source>
</evidence>
<dbReference type="EC" id="3.1.3.16" evidence="3"/>
<dbReference type="InterPro" id="IPR000222">
    <property type="entry name" value="PP2C_BS"/>
</dbReference>
<dbReference type="EMBL" id="JBFOLJ010000002">
    <property type="protein sequence ID" value="KAL2554868.1"/>
    <property type="molecule type" value="Genomic_DNA"/>
</dbReference>
<evidence type="ECO:0000259" key="11">
    <source>
        <dbReference type="PROSITE" id="PS51746"/>
    </source>
</evidence>
<comment type="caution">
    <text evidence="12">The sequence shown here is derived from an EMBL/GenBank/DDBJ whole genome shotgun (WGS) entry which is preliminary data.</text>
</comment>
<evidence type="ECO:0000256" key="9">
    <source>
        <dbReference type="RuleBase" id="RU003465"/>
    </source>
</evidence>
<dbReference type="InterPro" id="IPR015655">
    <property type="entry name" value="PP2C"/>
</dbReference>
<evidence type="ECO:0000256" key="10">
    <source>
        <dbReference type="SAM" id="MobiDB-lite"/>
    </source>
</evidence>
<keyword evidence="8" id="KW-0464">Manganese</keyword>
<keyword evidence="13" id="KW-1185">Reference proteome</keyword>
<evidence type="ECO:0000256" key="5">
    <source>
        <dbReference type="ARBA" id="ARBA00022801"/>
    </source>
</evidence>
<evidence type="ECO:0000256" key="6">
    <source>
        <dbReference type="ARBA" id="ARBA00022842"/>
    </source>
</evidence>
<evidence type="ECO:0000256" key="4">
    <source>
        <dbReference type="ARBA" id="ARBA00022723"/>
    </source>
</evidence>
<name>A0ABD1X1S3_9LAMI</name>
<dbReference type="SUPFAM" id="SSF81606">
    <property type="entry name" value="PP2C-like"/>
    <property type="match status" value="1"/>
</dbReference>
<dbReference type="PANTHER" id="PTHR13832">
    <property type="entry name" value="PROTEIN PHOSPHATASE 2C"/>
    <property type="match status" value="1"/>
</dbReference>
<evidence type="ECO:0000256" key="7">
    <source>
        <dbReference type="ARBA" id="ARBA00022912"/>
    </source>
</evidence>
<feature type="domain" description="PPM-type phosphatase" evidence="11">
    <location>
        <begin position="67"/>
        <end position="376"/>
    </location>
</feature>
<evidence type="ECO:0000313" key="13">
    <source>
        <dbReference type="Proteomes" id="UP001604277"/>
    </source>
</evidence>
<dbReference type="Pfam" id="PF00481">
    <property type="entry name" value="PP2C"/>
    <property type="match status" value="2"/>
</dbReference>
<dbReference type="Proteomes" id="UP001604277">
    <property type="component" value="Unassembled WGS sequence"/>
</dbReference>
<gene>
    <name evidence="12" type="ORF">Fot_08487</name>
</gene>
<feature type="region of interest" description="Disordered" evidence="10">
    <location>
        <begin position="381"/>
        <end position="402"/>
    </location>
</feature>
<accession>A0ABD1X1S3</accession>
<dbReference type="Gene3D" id="3.60.40.10">
    <property type="entry name" value="PPM-type phosphatase domain"/>
    <property type="match status" value="1"/>
</dbReference>
<sequence>MVNPILDNGMLKFPICDGGFLEEMTTATSLESIKFIGRVFRRVSMGVYLSTPKTEKVSEDGENDRLRYGLSSMQGWRSTMEDAHAAYTDLDNSTSFFGVYDGHGGKEVAKFCAEYLHQQVLRHEAYLAGDLATSVQTAFLRMDEMMCGQRGQRELALFSGQMDQPRGIIEGLIQSPKSGEVNGQIDGQIDDWFSKEGTLSDYNGPSAGCTACVAIVQNNQLLVANAGDSRCVLSRRGQAHDLSKDHKPDLVAEKERILNAGGYVQYGRVNGSLNLARAIGDMELKQNKSLPAEKQIVTANPDITTVELSDDDDFLIIACDGIWDCMSSQEAVDFVQKHLTSESKLSTVCEKTLDCCLAPSSGGEGCDNMTMILVQFRKSVDSKASSSDPQTKPDHNAPVGGY</sequence>
<dbReference type="GO" id="GO:0046872">
    <property type="term" value="F:metal ion binding"/>
    <property type="evidence" value="ECO:0007669"/>
    <property type="project" value="UniProtKB-KW"/>
</dbReference>
<evidence type="ECO:0000256" key="2">
    <source>
        <dbReference type="ARBA" id="ARBA00001946"/>
    </source>
</evidence>
<dbReference type="SMART" id="SM00332">
    <property type="entry name" value="PP2Cc"/>
    <property type="match status" value="1"/>
</dbReference>
<dbReference type="InterPro" id="IPR001932">
    <property type="entry name" value="PPM-type_phosphatase-like_dom"/>
</dbReference>
<dbReference type="InterPro" id="IPR036457">
    <property type="entry name" value="PPM-type-like_dom_sf"/>
</dbReference>
<keyword evidence="6" id="KW-0460">Magnesium</keyword>